<evidence type="ECO:0000313" key="2">
    <source>
        <dbReference type="Proteomes" id="UP001178507"/>
    </source>
</evidence>
<keyword evidence="2" id="KW-1185">Reference proteome</keyword>
<gene>
    <name evidence="1" type="ORF">EVOR1521_LOCUS4330</name>
</gene>
<name>A0AA36HT93_9DINO</name>
<organism evidence="1 2">
    <name type="scientific">Effrenium voratum</name>
    <dbReference type="NCBI Taxonomy" id="2562239"/>
    <lineage>
        <taxon>Eukaryota</taxon>
        <taxon>Sar</taxon>
        <taxon>Alveolata</taxon>
        <taxon>Dinophyceae</taxon>
        <taxon>Suessiales</taxon>
        <taxon>Symbiodiniaceae</taxon>
        <taxon>Effrenium</taxon>
    </lineage>
</organism>
<protein>
    <submittedName>
        <fullName evidence="1">Uncharacterized protein</fullName>
    </submittedName>
</protein>
<evidence type="ECO:0000313" key="1">
    <source>
        <dbReference type="EMBL" id="CAJ1374914.1"/>
    </source>
</evidence>
<dbReference type="AlphaFoldDB" id="A0AA36HT93"/>
<proteinExistence type="predicted"/>
<reference evidence="1" key="1">
    <citation type="submission" date="2023-08" db="EMBL/GenBank/DDBJ databases">
        <authorList>
            <person name="Chen Y."/>
            <person name="Shah S."/>
            <person name="Dougan E. K."/>
            <person name="Thang M."/>
            <person name="Chan C."/>
        </authorList>
    </citation>
    <scope>NUCLEOTIDE SEQUENCE</scope>
</reference>
<sequence length="251" mass="27266">MLPAVRRDVAGKWTCDVCGKHCSEQLFVFRAFLRKEHLDPRAERCLDPFVAYISERCGRGLLGQLSEYARFKEEVFGLTTGSTDLDTARAQLEESLRRCSREDRQFLIDELERLAGVGPAGAPKTVEMEAVERLVVGPNPAALLRTAEDAFRALARTLAPRVGARLLACAALQRGLAEGAAGYLQSVASSLAAGGPLPQAPSPWPLKQAAACIEAVLRAANEGAGRRLSCGWSWRAPGTRRSRPSARARRI</sequence>
<comment type="caution">
    <text evidence="1">The sequence shown here is derived from an EMBL/GenBank/DDBJ whole genome shotgun (WGS) entry which is preliminary data.</text>
</comment>
<dbReference type="Proteomes" id="UP001178507">
    <property type="component" value="Unassembled WGS sequence"/>
</dbReference>
<accession>A0AA36HT93</accession>
<dbReference type="EMBL" id="CAUJNA010000285">
    <property type="protein sequence ID" value="CAJ1374914.1"/>
    <property type="molecule type" value="Genomic_DNA"/>
</dbReference>